<dbReference type="Pfam" id="PF13233">
    <property type="entry name" value="Complex1_LYR_2"/>
    <property type="match status" value="1"/>
</dbReference>
<dbReference type="GO" id="GO:0022904">
    <property type="term" value="P:respiratory electron transport chain"/>
    <property type="evidence" value="ECO:0007669"/>
    <property type="project" value="TreeGrafter"/>
</dbReference>
<dbReference type="VEuPathDB" id="FungiDB:AeMF1_009059"/>
<reference evidence="2 3" key="1">
    <citation type="submission" date="2019-07" db="EMBL/GenBank/DDBJ databases">
        <title>Genomics analysis of Aphanomyces spp. identifies a new class of oomycete effector associated with host adaptation.</title>
        <authorList>
            <person name="Gaulin E."/>
        </authorList>
    </citation>
    <scope>NUCLEOTIDE SEQUENCE [LARGE SCALE GENOMIC DNA]</scope>
    <source>
        <strain evidence="2 3">ATCC 201684</strain>
    </source>
</reference>
<dbReference type="GO" id="GO:0090324">
    <property type="term" value="P:negative regulation of oxidative phosphorylation"/>
    <property type="evidence" value="ECO:0007669"/>
    <property type="project" value="InterPro"/>
</dbReference>
<dbReference type="PANTHER" id="PTHR21024:SF0">
    <property type="entry name" value="ELECTRON TRANSFER FLAVOPROTEIN REGULATORY FACTOR 1"/>
    <property type="match status" value="1"/>
</dbReference>
<evidence type="ECO:0000256" key="1">
    <source>
        <dbReference type="ARBA" id="ARBA00009508"/>
    </source>
</evidence>
<dbReference type="PANTHER" id="PTHR21024">
    <property type="entry name" value="GROWTH HORMONE-INDUCIBLE SOLUBLE PROTEIN-RELATED"/>
    <property type="match status" value="1"/>
</dbReference>
<sequence length="107" mass="12650">MHPLVRDVYKRILVVGRDYPMGLDYVREKAKEAFYKEAHLTADEEIKRAVHRGRWMVKEMIGVIQLKKYRTMNARYTPAEMRMLLRNLHEEAAARMKDQEEEGGEGV</sequence>
<accession>A0A6G0WG47</accession>
<dbReference type="GO" id="GO:0005739">
    <property type="term" value="C:mitochondrion"/>
    <property type="evidence" value="ECO:0007669"/>
    <property type="project" value="TreeGrafter"/>
</dbReference>
<gene>
    <name evidence="2" type="ORF">Ae201684_015965</name>
</gene>
<dbReference type="AlphaFoldDB" id="A0A6G0WG47"/>
<dbReference type="InterPro" id="IPR052000">
    <property type="entry name" value="ETFRF1"/>
</dbReference>
<comment type="similarity">
    <text evidence="1">Belongs to the complex I LYR family.</text>
</comment>
<proteinExistence type="inferred from homology"/>
<comment type="caution">
    <text evidence="2">The sequence shown here is derived from an EMBL/GenBank/DDBJ whole genome shotgun (WGS) entry which is preliminary data.</text>
</comment>
<dbReference type="Proteomes" id="UP000481153">
    <property type="component" value="Unassembled WGS sequence"/>
</dbReference>
<name>A0A6G0WG47_9STRA</name>
<dbReference type="EMBL" id="VJMJ01000237">
    <property type="protein sequence ID" value="KAF0725632.1"/>
    <property type="molecule type" value="Genomic_DNA"/>
</dbReference>
<keyword evidence="3" id="KW-1185">Reference proteome</keyword>
<evidence type="ECO:0000313" key="2">
    <source>
        <dbReference type="EMBL" id="KAF0725632.1"/>
    </source>
</evidence>
<evidence type="ECO:0000313" key="3">
    <source>
        <dbReference type="Proteomes" id="UP000481153"/>
    </source>
</evidence>
<dbReference type="CDD" id="cd20265">
    <property type="entry name" value="Complex1_LYR_ETFRF1_LYRM5"/>
    <property type="match status" value="1"/>
</dbReference>
<protein>
    <submittedName>
        <fullName evidence="2">Uncharacterized protein</fullName>
    </submittedName>
</protein>
<dbReference type="InterPro" id="IPR045296">
    <property type="entry name" value="Complex1_LYR_ETFRF1_LYRM5"/>
</dbReference>
<organism evidence="2 3">
    <name type="scientific">Aphanomyces euteiches</name>
    <dbReference type="NCBI Taxonomy" id="100861"/>
    <lineage>
        <taxon>Eukaryota</taxon>
        <taxon>Sar</taxon>
        <taxon>Stramenopiles</taxon>
        <taxon>Oomycota</taxon>
        <taxon>Saprolegniomycetes</taxon>
        <taxon>Saprolegniales</taxon>
        <taxon>Verrucalvaceae</taxon>
        <taxon>Aphanomyces</taxon>
    </lineage>
</organism>